<keyword evidence="3" id="KW-0175">Coiled coil</keyword>
<accession>A0ABD1G031</accession>
<name>A0ABD1G031_SALDI</name>
<dbReference type="InterPro" id="IPR032675">
    <property type="entry name" value="LRR_dom_sf"/>
</dbReference>
<keyword evidence="1" id="KW-0677">Repeat</keyword>
<evidence type="ECO:0000313" key="6">
    <source>
        <dbReference type="EMBL" id="KAL1537454.1"/>
    </source>
</evidence>
<dbReference type="Gene3D" id="3.80.10.10">
    <property type="entry name" value="Ribonuclease Inhibitor"/>
    <property type="match status" value="2"/>
</dbReference>
<feature type="region of interest" description="Disordered" evidence="4">
    <location>
        <begin position="533"/>
        <end position="560"/>
    </location>
</feature>
<evidence type="ECO:0000256" key="2">
    <source>
        <dbReference type="ARBA" id="ARBA00022821"/>
    </source>
</evidence>
<dbReference type="InterPro" id="IPR036388">
    <property type="entry name" value="WH-like_DNA-bd_sf"/>
</dbReference>
<protein>
    <recommendedName>
        <fullName evidence="5">Disease resistance R13L4/SHOC-2-like LRR domain-containing protein</fullName>
    </recommendedName>
</protein>
<dbReference type="SUPFAM" id="SSF52047">
    <property type="entry name" value="RNI-like"/>
    <property type="match status" value="1"/>
</dbReference>
<feature type="compositionally biased region" description="Polar residues" evidence="4">
    <location>
        <begin position="1"/>
        <end position="12"/>
    </location>
</feature>
<feature type="region of interest" description="Disordered" evidence="4">
    <location>
        <begin position="1"/>
        <end position="58"/>
    </location>
</feature>
<evidence type="ECO:0000313" key="7">
    <source>
        <dbReference type="Proteomes" id="UP001567538"/>
    </source>
</evidence>
<dbReference type="AlphaFoldDB" id="A0ABD1G031"/>
<comment type="caution">
    <text evidence="6">The sequence shown here is derived from an EMBL/GenBank/DDBJ whole genome shotgun (WGS) entry which is preliminary data.</text>
</comment>
<evidence type="ECO:0000256" key="1">
    <source>
        <dbReference type="ARBA" id="ARBA00022737"/>
    </source>
</evidence>
<feature type="coiled-coil region" evidence="3">
    <location>
        <begin position="107"/>
        <end position="141"/>
    </location>
</feature>
<proteinExistence type="predicted"/>
<evidence type="ECO:0000256" key="3">
    <source>
        <dbReference type="SAM" id="Coils"/>
    </source>
</evidence>
<feature type="domain" description="Disease resistance R13L4/SHOC-2-like LRR" evidence="5">
    <location>
        <begin position="384"/>
        <end position="588"/>
    </location>
</feature>
<feature type="compositionally biased region" description="Basic and acidic residues" evidence="4">
    <location>
        <begin position="542"/>
        <end position="552"/>
    </location>
</feature>
<dbReference type="Pfam" id="PF23598">
    <property type="entry name" value="LRR_14"/>
    <property type="match status" value="1"/>
</dbReference>
<keyword evidence="7" id="KW-1185">Reference proteome</keyword>
<reference evidence="6 7" key="1">
    <citation type="submission" date="2024-06" db="EMBL/GenBank/DDBJ databases">
        <title>A chromosome level genome sequence of Diviner's sage (Salvia divinorum).</title>
        <authorList>
            <person name="Ford S.A."/>
            <person name="Ro D.-K."/>
            <person name="Ness R.W."/>
            <person name="Phillips M.A."/>
        </authorList>
    </citation>
    <scope>NUCLEOTIDE SEQUENCE [LARGE SCALE GENOMIC DNA]</scope>
    <source>
        <strain evidence="6">SAF-2024a</strain>
        <tissue evidence="6">Leaf</tissue>
    </source>
</reference>
<organism evidence="6 7">
    <name type="scientific">Salvia divinorum</name>
    <name type="common">Maria pastora</name>
    <name type="synonym">Diviner's sage</name>
    <dbReference type="NCBI Taxonomy" id="28513"/>
    <lineage>
        <taxon>Eukaryota</taxon>
        <taxon>Viridiplantae</taxon>
        <taxon>Streptophyta</taxon>
        <taxon>Embryophyta</taxon>
        <taxon>Tracheophyta</taxon>
        <taxon>Spermatophyta</taxon>
        <taxon>Magnoliopsida</taxon>
        <taxon>eudicotyledons</taxon>
        <taxon>Gunneridae</taxon>
        <taxon>Pentapetalae</taxon>
        <taxon>asterids</taxon>
        <taxon>lamiids</taxon>
        <taxon>Lamiales</taxon>
        <taxon>Lamiaceae</taxon>
        <taxon>Nepetoideae</taxon>
        <taxon>Mentheae</taxon>
        <taxon>Salviinae</taxon>
        <taxon>Salvia</taxon>
        <taxon>Salvia subgen. Calosphace</taxon>
    </lineage>
</organism>
<evidence type="ECO:0000256" key="4">
    <source>
        <dbReference type="SAM" id="MobiDB-lite"/>
    </source>
</evidence>
<dbReference type="PANTHER" id="PTHR47186:SF54">
    <property type="entry name" value="DISEASE RESISTANCE RPP13-LIKE PROTEIN 4"/>
    <property type="match status" value="1"/>
</dbReference>
<dbReference type="Proteomes" id="UP001567538">
    <property type="component" value="Unassembled WGS sequence"/>
</dbReference>
<dbReference type="InterPro" id="IPR055414">
    <property type="entry name" value="LRR_R13L4/SHOC2-like"/>
</dbReference>
<dbReference type="Gene3D" id="1.10.10.10">
    <property type="entry name" value="Winged helix-like DNA-binding domain superfamily/Winged helix DNA-binding domain"/>
    <property type="match status" value="1"/>
</dbReference>
<gene>
    <name evidence="6" type="ORF">AAHA92_29965</name>
</gene>
<dbReference type="PANTHER" id="PTHR47186">
    <property type="entry name" value="LEUCINE-RICH REPEAT-CONTAINING PROTEIN 57"/>
    <property type="match status" value="1"/>
</dbReference>
<dbReference type="EMBL" id="JBEAFC010000011">
    <property type="protein sequence ID" value="KAL1537454.1"/>
    <property type="molecule type" value="Genomic_DNA"/>
</dbReference>
<sequence>MSTDGDPNTDHVQSPPPTKKADNVPETQAQAAPEKTSRWKKTLNMLRSKGHTTKPPLPLPLAPPSSHREAVNQGAASLRQFIEADLREMHKEAKDLTKYNNRLTGDLQILQSIFDDIKNNKQNEEETLRKFRREVMKVKLTIPSNIGAHKDKQEKKLQLIKELICGEETKRIPQLHKNPLFETSMEFKDFEVRYDMLEDHLKLCLLCLSIFPHGAVVKKRLMLQWWVVEGFAPAEEVAEEYLKELMDKGFIIEAAPGVNSCRFHPFHRSVLVELAERARVFKFGKAGSPTQSFEGTFQACLTGSGLISYEDFKKKNDEGTLDEPIKVVNALIQELEKLHLLVNVDEHILEFIDEWFGKMKNLNILYLGRWKAQVTHHIEVEDPKFFEKLGSLRYVKYLSLQGVSNIIALHNSILELTNLEVLDLRACSNLESIPERIEKLQKLKQLDMSECYLLTHMPKGLSQLTDLRVLKGFFVGKDEYHKGCTIGGLQKLKFLEKLCIYTDWKDFPKEMHVAEMEELKALTKLTITWGVGTNTNTNNDPKTAEDKEKHEASAGTEGSAKLPTSLEKLDLKCFPKEKTPSWLRVENLQGVSLRKLYIRGGKFRDIGQYQGVADDETKRWTKVERLRLKYLGEIEMEWRQLQGLFPKLEYLEKVRCPNLTLFPCDVKGVWNKKD</sequence>
<evidence type="ECO:0000259" key="5">
    <source>
        <dbReference type="Pfam" id="PF23598"/>
    </source>
</evidence>
<keyword evidence="2" id="KW-0611">Plant defense</keyword>
<dbReference type="GO" id="GO:0006952">
    <property type="term" value="P:defense response"/>
    <property type="evidence" value="ECO:0007669"/>
    <property type="project" value="UniProtKB-KW"/>
</dbReference>